<evidence type="ECO:0008006" key="12">
    <source>
        <dbReference type="Google" id="ProtNLM"/>
    </source>
</evidence>
<evidence type="ECO:0000256" key="2">
    <source>
        <dbReference type="ARBA" id="ARBA00022614"/>
    </source>
</evidence>
<reference evidence="10" key="1">
    <citation type="submission" date="2021-03" db="EMBL/GenBank/DDBJ databases">
        <authorList>
            <person name="Li Z."/>
            <person name="Yang C."/>
        </authorList>
    </citation>
    <scope>NUCLEOTIDE SEQUENCE</scope>
    <source>
        <strain evidence="10">Dzin_1.0</strain>
        <tissue evidence="10">Leaf</tissue>
    </source>
</reference>
<evidence type="ECO:0000259" key="9">
    <source>
        <dbReference type="Pfam" id="PF23598"/>
    </source>
</evidence>
<dbReference type="FunFam" id="3.40.50.300:FF:001091">
    <property type="entry name" value="Probable disease resistance protein At1g61300"/>
    <property type="match status" value="1"/>
</dbReference>
<dbReference type="InterPro" id="IPR041118">
    <property type="entry name" value="Rx_N"/>
</dbReference>
<evidence type="ECO:0000256" key="3">
    <source>
        <dbReference type="ARBA" id="ARBA00022737"/>
    </source>
</evidence>
<dbReference type="InterPro" id="IPR042197">
    <property type="entry name" value="Apaf_helical"/>
</dbReference>
<evidence type="ECO:0000313" key="11">
    <source>
        <dbReference type="Proteomes" id="UP001085076"/>
    </source>
</evidence>
<dbReference type="Gene3D" id="1.10.8.430">
    <property type="entry name" value="Helical domain of apoptotic protease-activating factors"/>
    <property type="match status" value="1"/>
</dbReference>
<dbReference type="GO" id="GO:0009626">
    <property type="term" value="P:plant-type hypersensitive response"/>
    <property type="evidence" value="ECO:0007669"/>
    <property type="project" value="UniProtKB-ARBA"/>
</dbReference>
<dbReference type="GO" id="GO:0002758">
    <property type="term" value="P:innate immune response-activating signaling pathway"/>
    <property type="evidence" value="ECO:0007669"/>
    <property type="project" value="UniProtKB-ARBA"/>
</dbReference>
<evidence type="ECO:0000259" key="8">
    <source>
        <dbReference type="Pfam" id="PF23559"/>
    </source>
</evidence>
<dbReference type="InterPro" id="IPR027417">
    <property type="entry name" value="P-loop_NTPase"/>
</dbReference>
<evidence type="ECO:0000259" key="6">
    <source>
        <dbReference type="Pfam" id="PF00931"/>
    </source>
</evidence>
<feature type="domain" description="NB-ARC" evidence="6">
    <location>
        <begin position="164"/>
        <end position="337"/>
    </location>
</feature>
<dbReference type="Proteomes" id="UP001085076">
    <property type="component" value="Miscellaneous, Linkage group lg01"/>
</dbReference>
<dbReference type="Pfam" id="PF23598">
    <property type="entry name" value="LRR_14"/>
    <property type="match status" value="1"/>
</dbReference>
<dbReference type="EMBL" id="JAGGNH010000001">
    <property type="protein sequence ID" value="KAJ0988245.1"/>
    <property type="molecule type" value="Genomic_DNA"/>
</dbReference>
<proteinExistence type="inferred from homology"/>
<dbReference type="InterPro" id="IPR058922">
    <property type="entry name" value="WHD_DRP"/>
</dbReference>
<dbReference type="Gene3D" id="3.40.50.300">
    <property type="entry name" value="P-loop containing nucleotide triphosphate hydrolases"/>
    <property type="match status" value="1"/>
</dbReference>
<name>A0A9D5HSW3_9LILI</name>
<dbReference type="OrthoDB" id="690341at2759"/>
<dbReference type="Pfam" id="PF23559">
    <property type="entry name" value="WHD_DRP"/>
    <property type="match status" value="1"/>
</dbReference>
<evidence type="ECO:0000256" key="5">
    <source>
        <dbReference type="ARBA" id="ARBA00022821"/>
    </source>
</evidence>
<evidence type="ECO:0000313" key="10">
    <source>
        <dbReference type="EMBL" id="KAJ0988245.1"/>
    </source>
</evidence>
<dbReference type="Gene3D" id="1.10.10.10">
    <property type="entry name" value="Winged helix-like DNA-binding domain superfamily/Winged helix DNA-binding domain"/>
    <property type="match status" value="1"/>
</dbReference>
<dbReference type="InterPro" id="IPR032675">
    <property type="entry name" value="LRR_dom_sf"/>
</dbReference>
<dbReference type="PRINTS" id="PR00364">
    <property type="entry name" value="DISEASERSIST"/>
</dbReference>
<dbReference type="Gene3D" id="3.80.10.10">
    <property type="entry name" value="Ribonuclease Inhibitor"/>
    <property type="match status" value="1"/>
</dbReference>
<evidence type="ECO:0000256" key="4">
    <source>
        <dbReference type="ARBA" id="ARBA00022741"/>
    </source>
</evidence>
<feature type="domain" description="Disease resistance R13L4/SHOC-2-like LRR" evidence="9">
    <location>
        <begin position="538"/>
        <end position="863"/>
    </location>
</feature>
<dbReference type="GO" id="GO:0042742">
    <property type="term" value="P:defense response to bacterium"/>
    <property type="evidence" value="ECO:0007669"/>
    <property type="project" value="UniProtKB-ARBA"/>
</dbReference>
<evidence type="ECO:0000259" key="7">
    <source>
        <dbReference type="Pfam" id="PF18052"/>
    </source>
</evidence>
<organism evidence="10 11">
    <name type="scientific">Dioscorea zingiberensis</name>
    <dbReference type="NCBI Taxonomy" id="325984"/>
    <lineage>
        <taxon>Eukaryota</taxon>
        <taxon>Viridiplantae</taxon>
        <taxon>Streptophyta</taxon>
        <taxon>Embryophyta</taxon>
        <taxon>Tracheophyta</taxon>
        <taxon>Spermatophyta</taxon>
        <taxon>Magnoliopsida</taxon>
        <taxon>Liliopsida</taxon>
        <taxon>Dioscoreales</taxon>
        <taxon>Dioscoreaceae</taxon>
        <taxon>Dioscorea</taxon>
    </lineage>
</organism>
<feature type="domain" description="Disease resistance protein winged helix" evidence="8">
    <location>
        <begin position="422"/>
        <end position="493"/>
    </location>
</feature>
<keyword evidence="2" id="KW-0433">Leucine-rich repeat</keyword>
<keyword evidence="4" id="KW-0547">Nucleotide-binding</keyword>
<dbReference type="Pfam" id="PF00931">
    <property type="entry name" value="NB-ARC"/>
    <property type="match status" value="1"/>
</dbReference>
<dbReference type="InterPro" id="IPR002182">
    <property type="entry name" value="NB-ARC"/>
</dbReference>
<comment type="similarity">
    <text evidence="1">Belongs to the disease resistance NB-LRR family.</text>
</comment>
<dbReference type="InterPro" id="IPR036388">
    <property type="entry name" value="WH-like_DNA-bd_sf"/>
</dbReference>
<dbReference type="SUPFAM" id="SSF52058">
    <property type="entry name" value="L domain-like"/>
    <property type="match status" value="1"/>
</dbReference>
<keyword evidence="3" id="KW-0677">Repeat</keyword>
<accession>A0A9D5HSW3</accession>
<dbReference type="AlphaFoldDB" id="A0A9D5HSW3"/>
<evidence type="ECO:0000256" key="1">
    <source>
        <dbReference type="ARBA" id="ARBA00008894"/>
    </source>
</evidence>
<dbReference type="InterPro" id="IPR038005">
    <property type="entry name" value="RX-like_CC"/>
</dbReference>
<keyword evidence="5" id="KW-0611">Plant defense</keyword>
<dbReference type="GO" id="GO:0043531">
    <property type="term" value="F:ADP binding"/>
    <property type="evidence" value="ECO:0007669"/>
    <property type="project" value="InterPro"/>
</dbReference>
<feature type="domain" description="Disease resistance N-terminal" evidence="7">
    <location>
        <begin position="6"/>
        <end position="91"/>
    </location>
</feature>
<dbReference type="PANTHER" id="PTHR23155">
    <property type="entry name" value="DISEASE RESISTANCE PROTEIN RP"/>
    <property type="match status" value="1"/>
</dbReference>
<reference evidence="10" key="2">
    <citation type="journal article" date="2022" name="Hortic Res">
        <title>The genome of Dioscorea zingiberensis sheds light on the biosynthesis, origin and evolution of the medicinally important diosgenin saponins.</title>
        <authorList>
            <person name="Li Y."/>
            <person name="Tan C."/>
            <person name="Li Z."/>
            <person name="Guo J."/>
            <person name="Li S."/>
            <person name="Chen X."/>
            <person name="Wang C."/>
            <person name="Dai X."/>
            <person name="Yang H."/>
            <person name="Song W."/>
            <person name="Hou L."/>
            <person name="Xu J."/>
            <person name="Tong Z."/>
            <person name="Xu A."/>
            <person name="Yuan X."/>
            <person name="Wang W."/>
            <person name="Yang Q."/>
            <person name="Chen L."/>
            <person name="Sun Z."/>
            <person name="Wang K."/>
            <person name="Pan B."/>
            <person name="Chen J."/>
            <person name="Bao Y."/>
            <person name="Liu F."/>
            <person name="Qi X."/>
            <person name="Gang D.R."/>
            <person name="Wen J."/>
            <person name="Li J."/>
        </authorList>
    </citation>
    <scope>NUCLEOTIDE SEQUENCE</scope>
    <source>
        <strain evidence="10">Dzin_1.0</strain>
    </source>
</reference>
<sequence length="902" mass="103949">MAESSVSFLISKMDYVLTKEARLLRGVRREVQDIRDELESMRAFLREADAREQRDLGLKSWIKQVREVAFDVEDILDEFEVRIAEPRKRGIASFFKNLITRHRIANQILDIKSRVRIISERRVNYGFGETEHGSSGLFDAAIHHHRIGALFMEEDELVGVGDSRETLSKWLTEGEVSRVTHSVVGMGGSGKTSIVKKVYDSKMVQAHFECHAWITVSQNFKIGDVLRSLIRQFNEQGIGGMDEEVETFEVTKLIEMLRGRLREKRYIVIFDDVWSFEFWETIKYALIDSRNGSRVMITTRNSVVASSCVETLSDVYHLQPLPWKEAWFLFSKKAFENGCPEELKLLSESIVQRCGGLPLAIVAIAGLLSVRPKTLIEWKKVEDSLGSELENNPGLQGMKDILMLSYQDLPYYLKPCFLYFSVFPEDYSIKCMKLIRLWMAEGFLKSNQGLTMEEVGEDYLRELIDRNMVQVTNVDVGGRARRCQVHDFLHEIILSRSAEENFFASFAEHTPQSNCKIRRLAISNETQNSMVKNSNLSQLRSLFIYKPNKSSTIMEAQALISSFRLLRILDLKAAPIDRFPVELANLLNMRYLSLRNTRIKTVPKSIGRLKNLLTLDLKDTLIDHLPEEILNLQQLRHLLVYRYDMSNTSFDYIFGVKVPDGIGILKALQKVCFVRADRGKEVIKELSNLTQLRRLGVIKVKKEDGVDLCSSIEKMHDLRAFSVSSRDEEELLNLDSLFFPPPLLQCIYLDGPMEKFPLWLSSLHNLSSLHLKWSMFRDDPLQFLQDLPNLLQLELHKAYEGTQLHFKPKRFPRLKKLYLTQLDSLNFVIIDQDAMAKLEKMYIGRCRGLLAAPSGIEELSSLNGLYLYDMPENFVKRVTSEDGKDRSRVEHIPTIRSYYSAN</sequence>
<protein>
    <recommendedName>
        <fullName evidence="12">Disease resistance protein RPM1-like</fullName>
    </recommendedName>
</protein>
<dbReference type="Pfam" id="PF18052">
    <property type="entry name" value="Rx_N"/>
    <property type="match status" value="1"/>
</dbReference>
<dbReference type="InterPro" id="IPR044974">
    <property type="entry name" value="Disease_R_plants"/>
</dbReference>
<dbReference type="FunFam" id="1.10.10.10:FF:000322">
    <property type="entry name" value="Probable disease resistance protein At1g63360"/>
    <property type="match status" value="1"/>
</dbReference>
<keyword evidence="11" id="KW-1185">Reference proteome</keyword>
<dbReference type="InterPro" id="IPR055414">
    <property type="entry name" value="LRR_R13L4/SHOC2-like"/>
</dbReference>
<dbReference type="PANTHER" id="PTHR23155:SF1205">
    <property type="entry name" value="DISEASE RESISTANCE PROTEIN RPM1"/>
    <property type="match status" value="1"/>
</dbReference>
<comment type="caution">
    <text evidence="10">The sequence shown here is derived from an EMBL/GenBank/DDBJ whole genome shotgun (WGS) entry which is preliminary data.</text>
</comment>
<dbReference type="CDD" id="cd14798">
    <property type="entry name" value="RX-CC_like"/>
    <property type="match status" value="1"/>
</dbReference>
<dbReference type="SUPFAM" id="SSF52540">
    <property type="entry name" value="P-loop containing nucleoside triphosphate hydrolases"/>
    <property type="match status" value="1"/>
</dbReference>
<gene>
    <name evidence="10" type="ORF">J5N97_006601</name>
</gene>
<dbReference type="Gene3D" id="1.20.5.4130">
    <property type="match status" value="1"/>
</dbReference>